<comment type="caution">
    <text evidence="3">The sequence shown here is derived from an EMBL/GenBank/DDBJ whole genome shotgun (WGS) entry which is preliminary data.</text>
</comment>
<dbReference type="EMBL" id="JAKXMK010000023">
    <property type="protein sequence ID" value="MCH6169082.1"/>
    <property type="molecule type" value="Genomic_DNA"/>
</dbReference>
<feature type="region of interest" description="Disordered" evidence="1">
    <location>
        <begin position="122"/>
        <end position="145"/>
    </location>
</feature>
<dbReference type="InterPro" id="IPR058711">
    <property type="entry name" value="SCO6045-like_C"/>
</dbReference>
<sequence>MTPASNGAAERSGLAARQAELVAALVAGGAVPPGFDATRLDATRRALVRKRAGEAAKAWPLLAASCGADWPRAFAAHRAGHEPVGALRDGWDVARALQRRGELSAGAAAELAEREFAFRYDGQGDPRPRRGVRFRRSVAKLRARR</sequence>
<feature type="domain" description="SCO6045-like C-terminal" evidence="2">
    <location>
        <begin position="15"/>
        <end position="98"/>
    </location>
</feature>
<name>A0ABS9TKL3_9PSEU</name>
<accession>A0ABS9TKL3</accession>
<evidence type="ECO:0000313" key="4">
    <source>
        <dbReference type="Proteomes" id="UP001299970"/>
    </source>
</evidence>
<dbReference type="RefSeq" id="WP_241039719.1">
    <property type="nucleotide sequence ID" value="NZ_BAAAJF010000040.1"/>
</dbReference>
<dbReference type="Pfam" id="PF26136">
    <property type="entry name" value="SCO6045_C"/>
    <property type="match status" value="1"/>
</dbReference>
<protein>
    <recommendedName>
        <fullName evidence="2">SCO6045-like C-terminal domain-containing protein</fullName>
    </recommendedName>
</protein>
<gene>
    <name evidence="3" type="ORF">MMF94_25590</name>
</gene>
<evidence type="ECO:0000313" key="3">
    <source>
        <dbReference type="EMBL" id="MCH6169082.1"/>
    </source>
</evidence>
<proteinExistence type="predicted"/>
<keyword evidence="4" id="KW-1185">Reference proteome</keyword>
<evidence type="ECO:0000259" key="2">
    <source>
        <dbReference type="Pfam" id="PF26136"/>
    </source>
</evidence>
<reference evidence="3 4" key="1">
    <citation type="submission" date="2022-03" db="EMBL/GenBank/DDBJ databases">
        <title>Pseudonocardia alaer sp. nov., a novel actinomycete isolated from reed forest soil.</title>
        <authorList>
            <person name="Wang L."/>
        </authorList>
    </citation>
    <scope>NUCLEOTIDE SEQUENCE [LARGE SCALE GENOMIC DNA]</scope>
    <source>
        <strain evidence="3 4">Y-16303</strain>
    </source>
</reference>
<organism evidence="3 4">
    <name type="scientific">Pseudonocardia alaniniphila</name>
    <dbReference type="NCBI Taxonomy" id="75291"/>
    <lineage>
        <taxon>Bacteria</taxon>
        <taxon>Bacillati</taxon>
        <taxon>Actinomycetota</taxon>
        <taxon>Actinomycetes</taxon>
        <taxon>Pseudonocardiales</taxon>
        <taxon>Pseudonocardiaceae</taxon>
        <taxon>Pseudonocardia</taxon>
    </lineage>
</organism>
<feature type="compositionally biased region" description="Basic residues" evidence="1">
    <location>
        <begin position="129"/>
        <end position="145"/>
    </location>
</feature>
<evidence type="ECO:0000256" key="1">
    <source>
        <dbReference type="SAM" id="MobiDB-lite"/>
    </source>
</evidence>
<dbReference type="Proteomes" id="UP001299970">
    <property type="component" value="Unassembled WGS sequence"/>
</dbReference>